<organism evidence="1 2">
    <name type="scientific">Actinosynnema pretiosum</name>
    <dbReference type="NCBI Taxonomy" id="42197"/>
    <lineage>
        <taxon>Bacteria</taxon>
        <taxon>Bacillati</taxon>
        <taxon>Actinomycetota</taxon>
        <taxon>Actinomycetes</taxon>
        <taxon>Pseudonocardiales</taxon>
        <taxon>Pseudonocardiaceae</taxon>
        <taxon>Actinosynnema</taxon>
    </lineage>
</organism>
<dbReference type="InterPro" id="IPR029063">
    <property type="entry name" value="SAM-dependent_MTases_sf"/>
</dbReference>
<dbReference type="GO" id="GO:0032259">
    <property type="term" value="P:methylation"/>
    <property type="evidence" value="ECO:0007669"/>
    <property type="project" value="UniProtKB-KW"/>
</dbReference>
<dbReference type="CDD" id="cd02440">
    <property type="entry name" value="AdoMet_MTases"/>
    <property type="match status" value="1"/>
</dbReference>
<dbReference type="RefSeq" id="WP_096496481.1">
    <property type="nucleotide sequence ID" value="NZ_CP023445.1"/>
</dbReference>
<evidence type="ECO:0000313" key="2">
    <source>
        <dbReference type="Proteomes" id="UP000218505"/>
    </source>
</evidence>
<reference evidence="1" key="1">
    <citation type="submission" date="2017-09" db="EMBL/GenBank/DDBJ databases">
        <title>Complete Genome Sequence of ansamitocin-producing Bacterium Actinosynnema pretiosum X47.</title>
        <authorList>
            <person name="Cao G."/>
            <person name="Zong G."/>
            <person name="Zhong C."/>
            <person name="Fu J."/>
        </authorList>
    </citation>
    <scope>NUCLEOTIDE SEQUENCE [LARGE SCALE GENOMIC DNA]</scope>
    <source>
        <strain evidence="1">X47</strain>
    </source>
</reference>
<dbReference type="KEGG" id="apre:CNX65_28370"/>
<dbReference type="PANTHER" id="PTHR43861">
    <property type="entry name" value="TRANS-ACONITATE 2-METHYLTRANSFERASE-RELATED"/>
    <property type="match status" value="1"/>
</dbReference>
<proteinExistence type="predicted"/>
<accession>A0A290ZCH9</accession>
<gene>
    <name evidence="1" type="ORF">CNX65_28370</name>
</gene>
<dbReference type="AlphaFoldDB" id="A0A290ZCH9"/>
<dbReference type="Pfam" id="PF13489">
    <property type="entry name" value="Methyltransf_23"/>
    <property type="match status" value="1"/>
</dbReference>
<dbReference type="GO" id="GO:0008168">
    <property type="term" value="F:methyltransferase activity"/>
    <property type="evidence" value="ECO:0007669"/>
    <property type="project" value="UniProtKB-KW"/>
</dbReference>
<keyword evidence="1" id="KW-0808">Transferase</keyword>
<dbReference type="Proteomes" id="UP000218505">
    <property type="component" value="Chromosome"/>
</dbReference>
<dbReference type="SUPFAM" id="SSF53335">
    <property type="entry name" value="S-adenosyl-L-methionine-dependent methyltransferases"/>
    <property type="match status" value="1"/>
</dbReference>
<dbReference type="Gene3D" id="3.40.50.150">
    <property type="entry name" value="Vaccinia Virus protein VP39"/>
    <property type="match status" value="1"/>
</dbReference>
<evidence type="ECO:0000313" key="1">
    <source>
        <dbReference type="EMBL" id="ATE56718.1"/>
    </source>
</evidence>
<name>A0A290ZCH9_9PSEU</name>
<dbReference type="EMBL" id="CP023445">
    <property type="protein sequence ID" value="ATE56718.1"/>
    <property type="molecule type" value="Genomic_DNA"/>
</dbReference>
<protein>
    <submittedName>
        <fullName evidence="1">SAM-dependent methyltransferase</fullName>
    </submittedName>
</protein>
<sequence>MRPDAVQRVLDTELTAARHRRGGEPPRVLDVGGGTGVWAVQLAAAGCAVTVVDPSPDALATLTRRAAEAGVADRVIAVQGDTDALGELVSDGAADLVLGHGLLEVVDDATTALAALAAAAAPGGAVSVLVANRYAAVLHRAIGGRIVDARRLLDDEGGQLAGTRDPLLRRFDVTGLETLVSSTGLAVEILQGHGVVADLVPGAVLEANPGAAEALAELELAAATRSPLRDVAARLHVLARRTG</sequence>
<keyword evidence="2" id="KW-1185">Reference proteome</keyword>
<keyword evidence="1" id="KW-0489">Methyltransferase</keyword>